<feature type="transmembrane region" description="Helical" evidence="9">
    <location>
        <begin position="39"/>
        <end position="59"/>
    </location>
</feature>
<reference evidence="11" key="1">
    <citation type="submission" date="2013-01" db="EMBL/GenBank/DDBJ databases">
        <title>Draft Genome Sequence of a Mulberry Tree, Morus notabilis C.K. Schneid.</title>
        <authorList>
            <person name="He N."/>
            <person name="Zhao S."/>
        </authorList>
    </citation>
    <scope>NUCLEOTIDE SEQUENCE</scope>
</reference>
<dbReference type="PANTHER" id="PTHR10791:SF28">
    <property type="entry name" value="BIDIRECTIONAL SUGAR TRANSPORTER SWEET3"/>
    <property type="match status" value="1"/>
</dbReference>
<dbReference type="InterPro" id="IPR004316">
    <property type="entry name" value="SWEET_rpt"/>
</dbReference>
<dbReference type="PANTHER" id="PTHR10791">
    <property type="entry name" value="RAG1-ACTIVATING PROTEIN 1"/>
    <property type="match status" value="1"/>
</dbReference>
<comment type="subcellular location">
    <subcellularLocation>
        <location evidence="1">Endomembrane system</location>
        <topology evidence="1">Multi-pass membrane protein</topology>
    </subcellularLocation>
</comment>
<dbReference type="Gene3D" id="1.20.1280.290">
    <property type="match status" value="1"/>
</dbReference>
<keyword evidence="11" id="KW-1185">Reference proteome</keyword>
<accession>W9RU64</accession>
<comment type="similarity">
    <text evidence="2">Belongs to the SWEET sugar transporter family.</text>
</comment>
<keyword evidence="4 10" id="KW-0762">Sugar transport</keyword>
<evidence type="ECO:0000313" key="10">
    <source>
        <dbReference type="EMBL" id="EXB72453.1"/>
    </source>
</evidence>
<keyword evidence="7 9" id="KW-1133">Transmembrane helix</keyword>
<keyword evidence="8 9" id="KW-0472">Membrane</keyword>
<dbReference type="Proteomes" id="UP000030645">
    <property type="component" value="Unassembled WGS sequence"/>
</dbReference>
<gene>
    <name evidence="10" type="ORF">L484_011455</name>
</gene>
<keyword evidence="3" id="KW-0813">Transport</keyword>
<protein>
    <submittedName>
        <fullName evidence="10">Bidirectional sugar transporter SWEET3</fullName>
    </submittedName>
</protein>
<proteinExistence type="inferred from homology"/>
<dbReference type="eggNOG" id="KOG1623">
    <property type="taxonomic scope" value="Eukaryota"/>
</dbReference>
<evidence type="ECO:0000256" key="7">
    <source>
        <dbReference type="ARBA" id="ARBA00022989"/>
    </source>
</evidence>
<dbReference type="Pfam" id="PF03083">
    <property type="entry name" value="MtN3_slv"/>
    <property type="match status" value="1"/>
</dbReference>
<feature type="transmembrane region" description="Helical" evidence="9">
    <location>
        <begin position="71"/>
        <end position="92"/>
    </location>
</feature>
<dbReference type="OrthoDB" id="409725at2759"/>
<organism evidence="10 11">
    <name type="scientific">Morus notabilis</name>
    <dbReference type="NCBI Taxonomy" id="981085"/>
    <lineage>
        <taxon>Eukaryota</taxon>
        <taxon>Viridiplantae</taxon>
        <taxon>Streptophyta</taxon>
        <taxon>Embryophyta</taxon>
        <taxon>Tracheophyta</taxon>
        <taxon>Spermatophyta</taxon>
        <taxon>Magnoliopsida</taxon>
        <taxon>eudicotyledons</taxon>
        <taxon>Gunneridae</taxon>
        <taxon>Pentapetalae</taxon>
        <taxon>rosids</taxon>
        <taxon>fabids</taxon>
        <taxon>Rosales</taxon>
        <taxon>Moraceae</taxon>
        <taxon>Moreae</taxon>
        <taxon>Morus</taxon>
    </lineage>
</organism>
<evidence type="ECO:0000256" key="9">
    <source>
        <dbReference type="SAM" id="Phobius"/>
    </source>
</evidence>
<dbReference type="KEGG" id="mnt:21394709"/>
<evidence type="ECO:0000256" key="4">
    <source>
        <dbReference type="ARBA" id="ARBA00022597"/>
    </source>
</evidence>
<dbReference type="GO" id="GO:0051260">
    <property type="term" value="P:protein homooligomerization"/>
    <property type="evidence" value="ECO:0007669"/>
    <property type="project" value="UniProtKB-ARBA"/>
</dbReference>
<name>W9RU64_9ROSA</name>
<evidence type="ECO:0000256" key="6">
    <source>
        <dbReference type="ARBA" id="ARBA00022737"/>
    </source>
</evidence>
<evidence type="ECO:0000256" key="1">
    <source>
        <dbReference type="ARBA" id="ARBA00004127"/>
    </source>
</evidence>
<evidence type="ECO:0000256" key="2">
    <source>
        <dbReference type="ARBA" id="ARBA00007809"/>
    </source>
</evidence>
<dbReference type="GO" id="GO:0012505">
    <property type="term" value="C:endomembrane system"/>
    <property type="evidence" value="ECO:0007669"/>
    <property type="project" value="UniProtKB-SubCell"/>
</dbReference>
<feature type="transmembrane region" description="Helical" evidence="9">
    <location>
        <begin position="98"/>
        <end position="117"/>
    </location>
</feature>
<dbReference type="EMBL" id="KE344625">
    <property type="protein sequence ID" value="EXB72453.1"/>
    <property type="molecule type" value="Genomic_DNA"/>
</dbReference>
<dbReference type="InterPro" id="IPR047664">
    <property type="entry name" value="SWEET"/>
</dbReference>
<keyword evidence="5 9" id="KW-0812">Transmembrane</keyword>
<evidence type="ECO:0000256" key="5">
    <source>
        <dbReference type="ARBA" id="ARBA00022692"/>
    </source>
</evidence>
<evidence type="ECO:0000313" key="11">
    <source>
        <dbReference type="Proteomes" id="UP000030645"/>
    </source>
</evidence>
<evidence type="ECO:0000256" key="8">
    <source>
        <dbReference type="ARBA" id="ARBA00023136"/>
    </source>
</evidence>
<dbReference type="GO" id="GO:0016020">
    <property type="term" value="C:membrane"/>
    <property type="evidence" value="ECO:0007669"/>
    <property type="project" value="InterPro"/>
</dbReference>
<dbReference type="GO" id="GO:0051119">
    <property type="term" value="F:sugar transmembrane transporter activity"/>
    <property type="evidence" value="ECO:0007669"/>
    <property type="project" value="InterPro"/>
</dbReference>
<feature type="transmembrane region" description="Helical" evidence="9">
    <location>
        <begin position="7"/>
        <end position="27"/>
    </location>
</feature>
<evidence type="ECO:0000256" key="3">
    <source>
        <dbReference type="ARBA" id="ARBA00022448"/>
    </source>
</evidence>
<sequence length="166" mass="18395">MRALQLKVVVTAITVVAVFCITALISASVFHDHHHRKVFVGSVGIVASVAMYCSPLVVVKRVITTKSVEFMPFYLSFFSFVSSVLWLAYGLLGHDLVLASPNLVGCPIGILQLVLYCKYRNNGVSEEPAKWELEKNNNNNNNNINDDDKTKQLQPVIDDININGKC</sequence>
<dbReference type="FunFam" id="1.20.1280.290:FF:000002">
    <property type="entry name" value="Bidirectional sugar transporter SWEET"/>
    <property type="match status" value="1"/>
</dbReference>
<dbReference type="AlphaFoldDB" id="W9RU64"/>
<keyword evidence="6" id="KW-0677">Repeat</keyword>